<dbReference type="SMART" id="SM00420">
    <property type="entry name" value="HTH_DEOR"/>
    <property type="match status" value="1"/>
</dbReference>
<dbReference type="GO" id="GO:0003700">
    <property type="term" value="F:DNA-binding transcription factor activity"/>
    <property type="evidence" value="ECO:0007669"/>
    <property type="project" value="InterPro"/>
</dbReference>
<protein>
    <submittedName>
        <fullName evidence="6">DeoR family transcriptional regulator</fullName>
    </submittedName>
</protein>
<dbReference type="InterPro" id="IPR036388">
    <property type="entry name" value="WH-like_DNA-bd_sf"/>
</dbReference>
<dbReference type="PROSITE" id="PS00894">
    <property type="entry name" value="HTH_DEOR_1"/>
    <property type="match status" value="1"/>
</dbReference>
<evidence type="ECO:0000313" key="6">
    <source>
        <dbReference type="EMBL" id="TCW00122.1"/>
    </source>
</evidence>
<evidence type="ECO:0000256" key="3">
    <source>
        <dbReference type="ARBA" id="ARBA00023125"/>
    </source>
</evidence>
<dbReference type="PROSITE" id="PS51000">
    <property type="entry name" value="HTH_DEOR_2"/>
    <property type="match status" value="1"/>
</dbReference>
<dbReference type="SUPFAM" id="SSF100950">
    <property type="entry name" value="NagB/RpiA/CoA transferase-like"/>
    <property type="match status" value="1"/>
</dbReference>
<proteinExistence type="predicted"/>
<dbReference type="Pfam" id="PF00455">
    <property type="entry name" value="DeoRC"/>
    <property type="match status" value="1"/>
</dbReference>
<evidence type="ECO:0000259" key="5">
    <source>
        <dbReference type="PROSITE" id="PS51000"/>
    </source>
</evidence>
<sequence length="257" mass="28176">MVDYAAFPPQRQCKIKQLLSEQGRVVCAELSRALNVSEHTIRRDLKELARAGACKRVYGGAVNMLAPAGNFNERLTEDDSVKADIARAAVGVLKPDTCVFIDAGTTNLAVARLIPDTMKLTVVCNSPLIAAELLRHPELEVILIGGKINRETGGAVSIDTLRQLETMYFDQCLLGGCAFDVHHGLTVFGYEEAEFKKTLLRRSNEIFVALTANKLSALARYRVCDSDDITTLFTDKGLSDASLNLLQQHKLNVIVAR</sequence>
<dbReference type="Pfam" id="PF08220">
    <property type="entry name" value="HTH_DeoR"/>
    <property type="match status" value="1"/>
</dbReference>
<dbReference type="SUPFAM" id="SSF46785">
    <property type="entry name" value="Winged helix' DNA-binding domain"/>
    <property type="match status" value="1"/>
</dbReference>
<gene>
    <name evidence="6" type="ORF">EDC52_101469</name>
</gene>
<dbReference type="InterPro" id="IPR036390">
    <property type="entry name" value="WH_DNA-bd_sf"/>
</dbReference>
<keyword evidence="7" id="KW-1185">Reference proteome</keyword>
<reference evidence="6 7" key="1">
    <citation type="submission" date="2019-03" db="EMBL/GenBank/DDBJ databases">
        <title>Genomic Encyclopedia of Type Strains, Phase IV (KMG-IV): sequencing the most valuable type-strain genomes for metagenomic binning, comparative biology and taxonomic classification.</title>
        <authorList>
            <person name="Goeker M."/>
        </authorList>
    </citation>
    <scope>NUCLEOTIDE SEQUENCE [LARGE SCALE GENOMIC DNA]</scope>
    <source>
        <strain evidence="6 7">DSM 19580</strain>
    </source>
</reference>
<evidence type="ECO:0000256" key="1">
    <source>
        <dbReference type="ARBA" id="ARBA00022491"/>
    </source>
</evidence>
<dbReference type="PANTHER" id="PTHR30363:SF4">
    <property type="entry name" value="GLYCEROL-3-PHOSPHATE REGULON REPRESSOR"/>
    <property type="match status" value="1"/>
</dbReference>
<keyword evidence="3" id="KW-0238">DNA-binding</keyword>
<dbReference type="AlphaFoldDB" id="A0A4R3Z2U8"/>
<dbReference type="OrthoDB" id="9814815at2"/>
<dbReference type="InterPro" id="IPR001034">
    <property type="entry name" value="DeoR_HTH"/>
</dbReference>
<comment type="caution">
    <text evidence="6">The sequence shown here is derived from an EMBL/GenBank/DDBJ whole genome shotgun (WGS) entry which is preliminary data.</text>
</comment>
<keyword evidence="4" id="KW-0804">Transcription</keyword>
<evidence type="ECO:0000313" key="7">
    <source>
        <dbReference type="Proteomes" id="UP000295719"/>
    </source>
</evidence>
<dbReference type="PANTHER" id="PTHR30363">
    <property type="entry name" value="HTH-TYPE TRANSCRIPTIONAL REGULATOR SRLR-RELATED"/>
    <property type="match status" value="1"/>
</dbReference>
<accession>A0A4R3Z2U8</accession>
<dbReference type="SMART" id="SM01134">
    <property type="entry name" value="DeoRC"/>
    <property type="match status" value="1"/>
</dbReference>
<feature type="domain" description="HTH deoR-type" evidence="5">
    <location>
        <begin position="8"/>
        <end position="63"/>
    </location>
</feature>
<keyword evidence="1" id="KW-0678">Repressor</keyword>
<dbReference type="InterPro" id="IPR050313">
    <property type="entry name" value="Carb_Metab_HTH_regulators"/>
</dbReference>
<dbReference type="Proteomes" id="UP000295719">
    <property type="component" value="Unassembled WGS sequence"/>
</dbReference>
<name>A0A4R3Z2U8_9GAMM</name>
<evidence type="ECO:0000256" key="2">
    <source>
        <dbReference type="ARBA" id="ARBA00023015"/>
    </source>
</evidence>
<dbReference type="PRINTS" id="PR00037">
    <property type="entry name" value="HTHLACR"/>
</dbReference>
<dbReference type="InterPro" id="IPR037171">
    <property type="entry name" value="NagB/RpiA_transferase-like"/>
</dbReference>
<dbReference type="GO" id="GO:0003677">
    <property type="term" value="F:DNA binding"/>
    <property type="evidence" value="ECO:0007669"/>
    <property type="project" value="UniProtKB-KW"/>
</dbReference>
<dbReference type="InterPro" id="IPR014036">
    <property type="entry name" value="DeoR-like_C"/>
</dbReference>
<evidence type="ECO:0000256" key="4">
    <source>
        <dbReference type="ARBA" id="ARBA00023163"/>
    </source>
</evidence>
<dbReference type="EMBL" id="SMCR01000001">
    <property type="protein sequence ID" value="TCW00122.1"/>
    <property type="molecule type" value="Genomic_DNA"/>
</dbReference>
<dbReference type="InterPro" id="IPR018356">
    <property type="entry name" value="Tscrpt_reg_HTH_DeoR_CS"/>
</dbReference>
<organism evidence="6 7">
    <name type="scientific">Biostraticola tofi</name>
    <dbReference type="NCBI Taxonomy" id="466109"/>
    <lineage>
        <taxon>Bacteria</taxon>
        <taxon>Pseudomonadati</taxon>
        <taxon>Pseudomonadota</taxon>
        <taxon>Gammaproteobacteria</taxon>
        <taxon>Enterobacterales</taxon>
        <taxon>Bruguierivoracaceae</taxon>
        <taxon>Biostraticola</taxon>
    </lineage>
</organism>
<dbReference type="Gene3D" id="1.10.10.10">
    <property type="entry name" value="Winged helix-like DNA-binding domain superfamily/Winged helix DNA-binding domain"/>
    <property type="match status" value="1"/>
</dbReference>
<keyword evidence="2" id="KW-0805">Transcription regulation</keyword>